<comment type="subcellular location">
    <subcellularLocation>
        <location evidence="1">Membrane</location>
        <topology evidence="1">Multi-pass membrane protein</topology>
    </subcellularLocation>
</comment>
<dbReference type="InterPro" id="IPR004481">
    <property type="entry name" value="K/Na/Ca-exchanger"/>
</dbReference>
<organism evidence="7 8">
    <name type="scientific">Demequina lignilytica</name>
    <dbReference type="NCBI Taxonomy" id="3051663"/>
    <lineage>
        <taxon>Bacteria</taxon>
        <taxon>Bacillati</taxon>
        <taxon>Actinomycetota</taxon>
        <taxon>Actinomycetes</taxon>
        <taxon>Micrococcales</taxon>
        <taxon>Demequinaceae</taxon>
        <taxon>Demequina</taxon>
    </lineage>
</organism>
<protein>
    <submittedName>
        <fullName evidence="7">Calcium/sodium antiporter</fullName>
    </submittedName>
</protein>
<keyword evidence="3 5" id="KW-1133">Transmembrane helix</keyword>
<feature type="transmembrane region" description="Helical" evidence="5">
    <location>
        <begin position="306"/>
        <end position="324"/>
    </location>
</feature>
<dbReference type="EMBL" id="JAUHPX010000007">
    <property type="protein sequence ID" value="MDN4488772.1"/>
    <property type="molecule type" value="Genomic_DNA"/>
</dbReference>
<dbReference type="GO" id="GO:0005886">
    <property type="term" value="C:plasma membrane"/>
    <property type="evidence" value="ECO:0007669"/>
    <property type="project" value="TreeGrafter"/>
</dbReference>
<evidence type="ECO:0000259" key="6">
    <source>
        <dbReference type="Pfam" id="PF01699"/>
    </source>
</evidence>
<evidence type="ECO:0000256" key="3">
    <source>
        <dbReference type="ARBA" id="ARBA00022989"/>
    </source>
</evidence>
<feature type="transmembrane region" description="Helical" evidence="5">
    <location>
        <begin position="176"/>
        <end position="200"/>
    </location>
</feature>
<evidence type="ECO:0000256" key="5">
    <source>
        <dbReference type="SAM" id="Phobius"/>
    </source>
</evidence>
<reference evidence="7" key="1">
    <citation type="submission" date="2023-06" db="EMBL/GenBank/DDBJ databases">
        <title>Sysu t00039.</title>
        <authorList>
            <person name="Gao L."/>
            <person name="Fang B.-Z."/>
            <person name="Li W.-J."/>
        </authorList>
    </citation>
    <scope>NUCLEOTIDE SEQUENCE</scope>
    <source>
        <strain evidence="7">SYSU T00039</strain>
    </source>
</reference>
<evidence type="ECO:0000256" key="2">
    <source>
        <dbReference type="ARBA" id="ARBA00022692"/>
    </source>
</evidence>
<feature type="transmembrane region" description="Helical" evidence="5">
    <location>
        <begin position="78"/>
        <end position="96"/>
    </location>
</feature>
<dbReference type="InterPro" id="IPR004837">
    <property type="entry name" value="NaCa_Exmemb"/>
</dbReference>
<dbReference type="GO" id="GO:0008273">
    <property type="term" value="F:calcium, potassium:sodium antiporter activity"/>
    <property type="evidence" value="ECO:0007669"/>
    <property type="project" value="TreeGrafter"/>
</dbReference>
<dbReference type="PANTHER" id="PTHR10846:SF8">
    <property type="entry name" value="INNER MEMBRANE PROTEIN YRBG"/>
    <property type="match status" value="1"/>
</dbReference>
<dbReference type="InterPro" id="IPR044880">
    <property type="entry name" value="NCX_ion-bd_dom_sf"/>
</dbReference>
<dbReference type="NCBIfam" id="TIGR00367">
    <property type="entry name" value="calcium/sodium antiporter"/>
    <property type="match status" value="1"/>
</dbReference>
<dbReference type="Proteomes" id="UP001172737">
    <property type="component" value="Unassembled WGS sequence"/>
</dbReference>
<feature type="transmembrane region" description="Helical" evidence="5">
    <location>
        <begin position="241"/>
        <end position="266"/>
    </location>
</feature>
<evidence type="ECO:0000256" key="1">
    <source>
        <dbReference type="ARBA" id="ARBA00004141"/>
    </source>
</evidence>
<feature type="transmembrane region" description="Helical" evidence="5">
    <location>
        <begin position="278"/>
        <end position="294"/>
    </location>
</feature>
<feature type="domain" description="Sodium/calcium exchanger membrane region" evidence="6">
    <location>
        <begin position="177"/>
        <end position="321"/>
    </location>
</feature>
<sequence>MALAILVTLLGLVALGWSADKFVAGASAVASHLGMAPLLVGMLVVGFGTSAPELVVSAFAAAGGNPEIALGNALGSNIANIGLILGVTALLVPIVVHRGVLRRELPVLLLVTLVLVGTMLDGETSRLDAAVLLLVLVAQLAWSIRTGRREAVTVPADELAVEIEERELERAMSRRAAWGWTLGGILLLVASSRVLVWGAVGIAERLGWSDLVIGLTVVAIGTSAPELAAAVVAARKGATELVLGNVIGSNIFNTLAVVGLAGLIAPSVNDPSALTRDIPVLVGMTLALVVMGYHRHRDGRINRVEGAVLLAAWIGYTVLLLTTAS</sequence>
<dbReference type="Gene3D" id="1.20.1420.30">
    <property type="entry name" value="NCX, central ion-binding region"/>
    <property type="match status" value="2"/>
</dbReference>
<feature type="transmembrane region" description="Helical" evidence="5">
    <location>
        <begin position="126"/>
        <end position="144"/>
    </location>
</feature>
<gene>
    <name evidence="7" type="ORF">QQX10_11415</name>
</gene>
<keyword evidence="8" id="KW-1185">Reference proteome</keyword>
<comment type="caution">
    <text evidence="7">The sequence shown here is derived from an EMBL/GenBank/DDBJ whole genome shotgun (WGS) entry which is preliminary data.</text>
</comment>
<keyword evidence="4 5" id="KW-0472">Membrane</keyword>
<feature type="domain" description="Sodium/calcium exchanger membrane region" evidence="6">
    <location>
        <begin position="4"/>
        <end position="144"/>
    </location>
</feature>
<dbReference type="PANTHER" id="PTHR10846">
    <property type="entry name" value="SODIUM/POTASSIUM/CALCIUM EXCHANGER"/>
    <property type="match status" value="1"/>
</dbReference>
<dbReference type="GO" id="GO:0005262">
    <property type="term" value="F:calcium channel activity"/>
    <property type="evidence" value="ECO:0007669"/>
    <property type="project" value="TreeGrafter"/>
</dbReference>
<evidence type="ECO:0000313" key="8">
    <source>
        <dbReference type="Proteomes" id="UP001172737"/>
    </source>
</evidence>
<dbReference type="AlphaFoldDB" id="A0AAW7M4K6"/>
<name>A0AAW7M4K6_9MICO</name>
<proteinExistence type="predicted"/>
<dbReference type="GO" id="GO:0006874">
    <property type="term" value="P:intracellular calcium ion homeostasis"/>
    <property type="evidence" value="ECO:0007669"/>
    <property type="project" value="TreeGrafter"/>
</dbReference>
<accession>A0AAW7M4K6</accession>
<evidence type="ECO:0000313" key="7">
    <source>
        <dbReference type="EMBL" id="MDN4488772.1"/>
    </source>
</evidence>
<feature type="transmembrane region" description="Helical" evidence="5">
    <location>
        <begin position="212"/>
        <end position="234"/>
    </location>
</feature>
<evidence type="ECO:0000256" key="4">
    <source>
        <dbReference type="ARBA" id="ARBA00023136"/>
    </source>
</evidence>
<dbReference type="Pfam" id="PF01699">
    <property type="entry name" value="Na_Ca_ex"/>
    <property type="match status" value="2"/>
</dbReference>
<keyword evidence="2 5" id="KW-0812">Transmembrane</keyword>
<dbReference type="RefSeq" id="WP_301121275.1">
    <property type="nucleotide sequence ID" value="NZ_JAUHPX010000007.1"/>
</dbReference>